<comment type="caution">
    <text evidence="1">The sequence shown here is derived from an EMBL/GenBank/DDBJ whole genome shotgun (WGS) entry which is preliminary data.</text>
</comment>
<reference evidence="1 2" key="1">
    <citation type="journal article" date="2019" name="G3 (Bethesda)">
        <title>Sequencing of a Wild Apple (Malus baccata) Genome Unravels the Differences Between Cultivated and Wild Apple Species Regarding Disease Resistance and Cold Tolerance.</title>
        <authorList>
            <person name="Chen X."/>
        </authorList>
    </citation>
    <scope>NUCLEOTIDE SEQUENCE [LARGE SCALE GENOMIC DNA]</scope>
    <source>
        <strain evidence="2">cv. Shandingzi</strain>
        <tissue evidence="1">Leaves</tissue>
    </source>
</reference>
<sequence>MLLLGRFPRGLGCRTMEAAPTMVSGIYGSHGGSGGLYVRWGMHGNNSMYRGGNGGGGLYGFSWMYNGSLNRSPDGCHRIYFEYKEL</sequence>
<proteinExistence type="predicted"/>
<dbReference type="EMBL" id="VIEB01000880">
    <property type="protein sequence ID" value="TQD78966.1"/>
    <property type="molecule type" value="Genomic_DNA"/>
</dbReference>
<keyword evidence="2" id="KW-1185">Reference proteome</keyword>
<dbReference type="AlphaFoldDB" id="A0A540KXL4"/>
<accession>A0A540KXL4</accession>
<gene>
    <name evidence="1" type="ORF">C1H46_035443</name>
</gene>
<name>A0A540KXL4_MALBA</name>
<protein>
    <submittedName>
        <fullName evidence="1">Uncharacterized protein</fullName>
    </submittedName>
</protein>
<evidence type="ECO:0000313" key="2">
    <source>
        <dbReference type="Proteomes" id="UP000315295"/>
    </source>
</evidence>
<organism evidence="1 2">
    <name type="scientific">Malus baccata</name>
    <name type="common">Siberian crab apple</name>
    <name type="synonym">Pyrus baccata</name>
    <dbReference type="NCBI Taxonomy" id="106549"/>
    <lineage>
        <taxon>Eukaryota</taxon>
        <taxon>Viridiplantae</taxon>
        <taxon>Streptophyta</taxon>
        <taxon>Embryophyta</taxon>
        <taxon>Tracheophyta</taxon>
        <taxon>Spermatophyta</taxon>
        <taxon>Magnoliopsida</taxon>
        <taxon>eudicotyledons</taxon>
        <taxon>Gunneridae</taxon>
        <taxon>Pentapetalae</taxon>
        <taxon>rosids</taxon>
        <taxon>fabids</taxon>
        <taxon>Rosales</taxon>
        <taxon>Rosaceae</taxon>
        <taxon>Amygdaloideae</taxon>
        <taxon>Maleae</taxon>
        <taxon>Malus</taxon>
    </lineage>
</organism>
<evidence type="ECO:0000313" key="1">
    <source>
        <dbReference type="EMBL" id="TQD78966.1"/>
    </source>
</evidence>
<dbReference type="Proteomes" id="UP000315295">
    <property type="component" value="Unassembled WGS sequence"/>
</dbReference>